<dbReference type="AlphaFoldDB" id="A0A1C5GF68"/>
<gene>
    <name evidence="1" type="ORF">GA0070610_4552</name>
</gene>
<dbReference type="EMBL" id="LT607733">
    <property type="protein sequence ID" value="SCG18212.1"/>
    <property type="molecule type" value="Genomic_DNA"/>
</dbReference>
<accession>A0A1C5GF68</accession>
<protein>
    <submittedName>
        <fullName evidence="1">Uncharacterized protein</fullName>
    </submittedName>
</protein>
<name>A0A1C5GF68_MICEH</name>
<reference evidence="1 2" key="1">
    <citation type="submission" date="2016-06" db="EMBL/GenBank/DDBJ databases">
        <authorList>
            <person name="Kjaerup R.B."/>
            <person name="Dalgaard T.S."/>
            <person name="Juul-Madsen H.R."/>
        </authorList>
    </citation>
    <scope>NUCLEOTIDE SEQUENCE [LARGE SCALE GENOMIC DNA]</scope>
    <source>
        <strain evidence="1 2">DSM 43913</strain>
    </source>
</reference>
<keyword evidence="2" id="KW-1185">Reference proteome</keyword>
<organism evidence="1 2">
    <name type="scientific">Micromonospora echinofusca</name>
    <dbReference type="NCBI Taxonomy" id="47858"/>
    <lineage>
        <taxon>Bacteria</taxon>
        <taxon>Bacillati</taxon>
        <taxon>Actinomycetota</taxon>
        <taxon>Actinomycetes</taxon>
        <taxon>Micromonosporales</taxon>
        <taxon>Micromonosporaceae</taxon>
        <taxon>Micromonospora</taxon>
    </lineage>
</organism>
<proteinExistence type="predicted"/>
<dbReference type="Proteomes" id="UP000198251">
    <property type="component" value="Chromosome I"/>
</dbReference>
<evidence type="ECO:0000313" key="2">
    <source>
        <dbReference type="Proteomes" id="UP000198251"/>
    </source>
</evidence>
<evidence type="ECO:0000313" key="1">
    <source>
        <dbReference type="EMBL" id="SCG18212.1"/>
    </source>
</evidence>
<sequence>MRFPAGHEGSGFGAALLGMQALGLIPSVDVAADLVP</sequence>